<feature type="compositionally biased region" description="Basic and acidic residues" evidence="1">
    <location>
        <begin position="1"/>
        <end position="16"/>
    </location>
</feature>
<reference evidence="2 3" key="1">
    <citation type="submission" date="2019-07" db="EMBL/GenBank/DDBJ databases">
        <title>Complete Genome Sequence of Leptotrichia wadei Strain JMUB3934.</title>
        <authorList>
            <person name="Watanabe S."/>
            <person name="Cui L."/>
        </authorList>
    </citation>
    <scope>NUCLEOTIDE SEQUENCE [LARGE SCALE GENOMIC DNA]</scope>
    <source>
        <strain evidence="2 3">JMUB3934</strain>
    </source>
</reference>
<evidence type="ECO:0000256" key="1">
    <source>
        <dbReference type="SAM" id="MobiDB-lite"/>
    </source>
</evidence>
<accession>A0A510KGB1</accession>
<evidence type="ECO:0000313" key="3">
    <source>
        <dbReference type="Proteomes" id="UP000321501"/>
    </source>
</evidence>
<proteinExistence type="predicted"/>
<dbReference type="Proteomes" id="UP000321501">
    <property type="component" value="Chromosome"/>
</dbReference>
<name>A0A510KGB1_9FUSO</name>
<feature type="region of interest" description="Disordered" evidence="1">
    <location>
        <begin position="1"/>
        <end position="46"/>
    </location>
</feature>
<gene>
    <name evidence="2" type="ORF">JMUB3934_2034</name>
</gene>
<dbReference type="EMBL" id="AP019835">
    <property type="protein sequence ID" value="BBM50722.1"/>
    <property type="molecule type" value="Genomic_DNA"/>
</dbReference>
<sequence length="83" mass="9768">MTIREQLEKEMEQEEIKELEEENADSEKFDKVDNSNSNNDSNTNRDYWNQRALDSRGQCGISIFDGNTVMVCAKKSERIYWVL</sequence>
<feature type="compositionally biased region" description="Low complexity" evidence="1">
    <location>
        <begin position="34"/>
        <end position="46"/>
    </location>
</feature>
<dbReference type="AlphaFoldDB" id="A0A510KGB1"/>
<dbReference type="RefSeq" id="WP_146964854.1">
    <property type="nucleotide sequence ID" value="NZ_AP019835.1"/>
</dbReference>
<evidence type="ECO:0000313" key="2">
    <source>
        <dbReference type="EMBL" id="BBM50722.1"/>
    </source>
</evidence>
<organism evidence="2 3">
    <name type="scientific">Leptotrichia wadei</name>
    <dbReference type="NCBI Taxonomy" id="157687"/>
    <lineage>
        <taxon>Bacteria</taxon>
        <taxon>Fusobacteriati</taxon>
        <taxon>Fusobacteriota</taxon>
        <taxon>Fusobacteriia</taxon>
        <taxon>Fusobacteriales</taxon>
        <taxon>Leptotrichiaceae</taxon>
        <taxon>Leptotrichia</taxon>
    </lineage>
</organism>
<protein>
    <submittedName>
        <fullName evidence="2">Uncharacterized protein</fullName>
    </submittedName>
</protein>